<proteinExistence type="predicted"/>
<dbReference type="GO" id="GO:0003951">
    <property type="term" value="F:NAD+ kinase activity"/>
    <property type="evidence" value="ECO:0007669"/>
    <property type="project" value="InterPro"/>
</dbReference>
<accession>A0A835LHG9</accession>
<keyword evidence="2" id="KW-1185">Reference proteome</keyword>
<dbReference type="Proteomes" id="UP000631114">
    <property type="component" value="Unassembled WGS sequence"/>
</dbReference>
<organism evidence="1 2">
    <name type="scientific">Coptis chinensis</name>
    <dbReference type="NCBI Taxonomy" id="261450"/>
    <lineage>
        <taxon>Eukaryota</taxon>
        <taxon>Viridiplantae</taxon>
        <taxon>Streptophyta</taxon>
        <taxon>Embryophyta</taxon>
        <taxon>Tracheophyta</taxon>
        <taxon>Spermatophyta</taxon>
        <taxon>Magnoliopsida</taxon>
        <taxon>Ranunculales</taxon>
        <taxon>Ranunculaceae</taxon>
        <taxon>Coptidoideae</taxon>
        <taxon>Coptis</taxon>
    </lineage>
</organism>
<name>A0A835LHG9_9MAGN</name>
<dbReference type="InterPro" id="IPR017437">
    <property type="entry name" value="ATP-NAD_kinase_PpnK-typ_C"/>
</dbReference>
<evidence type="ECO:0000313" key="2">
    <source>
        <dbReference type="Proteomes" id="UP000631114"/>
    </source>
</evidence>
<sequence>MCMLFTPIYQRSLSFKPVILPDSSQLELKVNVLSTIDHFLMWCLRIYSCNRGLYRATLGPLNKIKWSGLSSYPTMGKQVAAEVPSIDRLLQSNRLENKIITKDGPDHFDQHTMAFVRSNPIVDIPNWLDPVGQKDSQCLPSVCNESEVHGRQGHQGATFYNARFHRSSKYVLGVLL</sequence>
<protein>
    <submittedName>
        <fullName evidence="1">Uncharacterized protein</fullName>
    </submittedName>
</protein>
<dbReference type="EMBL" id="JADFTS010000009">
    <property type="protein sequence ID" value="KAF9587516.1"/>
    <property type="molecule type" value="Genomic_DNA"/>
</dbReference>
<dbReference type="Gene3D" id="2.60.200.30">
    <property type="entry name" value="Probable inorganic polyphosphate/atp-NAD kinase, domain 2"/>
    <property type="match status" value="1"/>
</dbReference>
<comment type="caution">
    <text evidence="1">The sequence shown here is derived from an EMBL/GenBank/DDBJ whole genome shotgun (WGS) entry which is preliminary data.</text>
</comment>
<reference evidence="1 2" key="1">
    <citation type="submission" date="2020-10" db="EMBL/GenBank/DDBJ databases">
        <title>The Coptis chinensis genome and diversification of protoberbering-type alkaloids.</title>
        <authorList>
            <person name="Wang B."/>
            <person name="Shu S."/>
            <person name="Song C."/>
            <person name="Liu Y."/>
        </authorList>
    </citation>
    <scope>NUCLEOTIDE SEQUENCE [LARGE SCALE GENOMIC DNA]</scope>
    <source>
        <strain evidence="1">HL-2020</strain>
        <tissue evidence="1">Leaf</tissue>
    </source>
</reference>
<gene>
    <name evidence="1" type="ORF">IFM89_003553</name>
</gene>
<dbReference type="AlphaFoldDB" id="A0A835LHG9"/>
<dbReference type="GO" id="GO:0019674">
    <property type="term" value="P:NAD+ metabolic process"/>
    <property type="evidence" value="ECO:0007669"/>
    <property type="project" value="InterPro"/>
</dbReference>
<evidence type="ECO:0000313" key="1">
    <source>
        <dbReference type="EMBL" id="KAF9587516.1"/>
    </source>
</evidence>